<name>A0A1L7CI90_9CORY</name>
<evidence type="ECO:0000256" key="2">
    <source>
        <dbReference type="ARBA" id="ARBA00022448"/>
    </source>
</evidence>
<reference evidence="8 9" key="1">
    <citation type="submission" date="2014-08" db="EMBL/GenBank/DDBJ databases">
        <title>Complete genome sequence of Corynebacterium aquilae S-613T(T) (=DSM 44791(T)), isolated from the choana of a healthy golden eagle.</title>
        <authorList>
            <person name="Ruckert C."/>
            <person name="Albersmeier A."/>
            <person name="Winkler A."/>
            <person name="Kalinowski J."/>
        </authorList>
    </citation>
    <scope>NUCLEOTIDE SEQUENCE [LARGE SCALE GENOMIC DNA]</scope>
    <source>
        <strain evidence="8 9">S-613</strain>
    </source>
</reference>
<evidence type="ECO:0000256" key="1">
    <source>
        <dbReference type="ARBA" id="ARBA00004141"/>
    </source>
</evidence>
<dbReference type="CDD" id="cd06261">
    <property type="entry name" value="TM_PBP2"/>
    <property type="match status" value="1"/>
</dbReference>
<dbReference type="GO" id="GO:0055085">
    <property type="term" value="P:transmembrane transport"/>
    <property type="evidence" value="ECO:0007669"/>
    <property type="project" value="InterPro"/>
</dbReference>
<organism evidence="8 9">
    <name type="scientific">Corynebacterium aquilae DSM 44791</name>
    <dbReference type="NCBI Taxonomy" id="1431546"/>
    <lineage>
        <taxon>Bacteria</taxon>
        <taxon>Bacillati</taxon>
        <taxon>Actinomycetota</taxon>
        <taxon>Actinomycetes</taxon>
        <taxon>Mycobacteriales</taxon>
        <taxon>Corynebacteriaceae</taxon>
        <taxon>Corynebacterium</taxon>
    </lineage>
</organism>
<dbReference type="InterPro" id="IPR051204">
    <property type="entry name" value="ABC_transp_perm/SBD"/>
</dbReference>
<keyword evidence="2 6" id="KW-0813">Transport</keyword>
<dbReference type="Proteomes" id="UP000185478">
    <property type="component" value="Chromosome"/>
</dbReference>
<evidence type="ECO:0000313" key="8">
    <source>
        <dbReference type="EMBL" id="APT85571.1"/>
    </source>
</evidence>
<feature type="transmembrane region" description="Helical" evidence="6">
    <location>
        <begin position="47"/>
        <end position="68"/>
    </location>
</feature>
<dbReference type="PANTHER" id="PTHR30177">
    <property type="entry name" value="GLYCINE BETAINE/L-PROLINE TRANSPORT SYSTEM PERMEASE PROTEIN PROW"/>
    <property type="match status" value="1"/>
</dbReference>
<evidence type="ECO:0000256" key="4">
    <source>
        <dbReference type="ARBA" id="ARBA00022989"/>
    </source>
</evidence>
<feature type="transmembrane region" description="Helical" evidence="6">
    <location>
        <begin position="148"/>
        <end position="168"/>
    </location>
</feature>
<feature type="transmembrane region" description="Helical" evidence="6">
    <location>
        <begin position="20"/>
        <end position="40"/>
    </location>
</feature>
<dbReference type="SUPFAM" id="SSF161098">
    <property type="entry name" value="MetI-like"/>
    <property type="match status" value="1"/>
</dbReference>
<keyword evidence="3 6" id="KW-0812">Transmembrane</keyword>
<comment type="subcellular location">
    <subcellularLocation>
        <location evidence="6">Cell membrane</location>
        <topology evidence="6">Multi-pass membrane protein</topology>
    </subcellularLocation>
    <subcellularLocation>
        <location evidence="1">Membrane</location>
        <topology evidence="1">Multi-pass membrane protein</topology>
    </subcellularLocation>
</comment>
<dbReference type="KEGG" id="caqu:CAQU_11535"/>
<protein>
    <submittedName>
        <fullName evidence="8">ABC transporter permease</fullName>
    </submittedName>
</protein>
<feature type="transmembrane region" description="Helical" evidence="6">
    <location>
        <begin position="180"/>
        <end position="200"/>
    </location>
</feature>
<evidence type="ECO:0000259" key="7">
    <source>
        <dbReference type="PROSITE" id="PS50928"/>
    </source>
</evidence>
<feature type="domain" description="ABC transmembrane type-1" evidence="7">
    <location>
        <begin position="14"/>
        <end position="197"/>
    </location>
</feature>
<dbReference type="Pfam" id="PF00528">
    <property type="entry name" value="BPD_transp_1"/>
    <property type="match status" value="1"/>
</dbReference>
<feature type="transmembrane region" description="Helical" evidence="6">
    <location>
        <begin position="80"/>
        <end position="99"/>
    </location>
</feature>
<evidence type="ECO:0000256" key="3">
    <source>
        <dbReference type="ARBA" id="ARBA00022692"/>
    </source>
</evidence>
<evidence type="ECO:0000256" key="6">
    <source>
        <dbReference type="RuleBase" id="RU363032"/>
    </source>
</evidence>
<dbReference type="InterPro" id="IPR000515">
    <property type="entry name" value="MetI-like"/>
</dbReference>
<proteinExistence type="inferred from homology"/>
<evidence type="ECO:0000313" key="9">
    <source>
        <dbReference type="Proteomes" id="UP000185478"/>
    </source>
</evidence>
<dbReference type="PROSITE" id="PS50928">
    <property type="entry name" value="ABC_TM1"/>
    <property type="match status" value="1"/>
</dbReference>
<keyword evidence="5 6" id="KW-0472">Membrane</keyword>
<keyword evidence="9" id="KW-1185">Reference proteome</keyword>
<dbReference type="EMBL" id="CP009245">
    <property type="protein sequence ID" value="APT85571.1"/>
    <property type="molecule type" value="Genomic_DNA"/>
</dbReference>
<sequence>MLDALQGVDVGWRLAQHLGYSFLALAIALIIALPIGLAIGHTGKGTGIVLATSGALRALPTLGLVTWLALALPMGVTRPLVPATIVLVVLGVPPILAAVQSGVAAIDRPIIDAANAMGYSPAQVIREVEIPLAAGPIIGGIRSSMLQIIATATIAAYIGLGGLGRLLLDGLAVRDFPQMIAGALLVAISALVIDAPLALAQKRLEHN</sequence>
<dbReference type="GO" id="GO:0005886">
    <property type="term" value="C:plasma membrane"/>
    <property type="evidence" value="ECO:0007669"/>
    <property type="project" value="UniProtKB-SubCell"/>
</dbReference>
<comment type="similarity">
    <text evidence="6">Belongs to the binding-protein-dependent transport system permease family.</text>
</comment>
<dbReference type="AlphaFoldDB" id="A0A1L7CI90"/>
<dbReference type="STRING" id="1431546.CAQU_11535"/>
<accession>A0A1L7CI90</accession>
<dbReference type="InterPro" id="IPR035906">
    <property type="entry name" value="MetI-like_sf"/>
</dbReference>
<evidence type="ECO:0000256" key="5">
    <source>
        <dbReference type="ARBA" id="ARBA00023136"/>
    </source>
</evidence>
<gene>
    <name evidence="8" type="ORF">CAQU_11535</name>
</gene>
<keyword evidence="4 6" id="KW-1133">Transmembrane helix</keyword>
<dbReference type="RefSeq" id="WP_075727782.1">
    <property type="nucleotide sequence ID" value="NZ_CP009245.1"/>
</dbReference>
<dbReference type="GO" id="GO:0031460">
    <property type="term" value="P:glycine betaine transport"/>
    <property type="evidence" value="ECO:0007669"/>
    <property type="project" value="TreeGrafter"/>
</dbReference>
<dbReference type="Gene3D" id="1.10.3720.10">
    <property type="entry name" value="MetI-like"/>
    <property type="match status" value="1"/>
</dbReference>
<dbReference type="OrthoDB" id="5244012at2"/>
<dbReference type="PANTHER" id="PTHR30177:SF33">
    <property type="entry name" value="POSSIBLE OSMOPROTECTANT (GLYCINE BETAINE_CARNITINE_CHOLINE_L-PROLINE) TRANSPORT INTEGRAL MEMBRANE PROTEIN ABC TRANSPORTER PROZ"/>
    <property type="match status" value="1"/>
</dbReference>